<sequence length="113" mass="12363">GLQAVAFRMLEPNTSLPGQGILDSLYLPFFQPGPSSCGGGGLWCLAEKVSGDFTRNVYLAGVTQGRFDSTPWLSNDNTLTQAERTSYFSVSLYSEIISCWVSKLRRDASRSSK</sequence>
<evidence type="ECO:0000313" key="2">
    <source>
        <dbReference type="Proteomes" id="UP000023623"/>
    </source>
</evidence>
<organism evidence="1 2">
    <name type="scientific">Trichophyton soudanense CBS 452.61</name>
    <dbReference type="NCBI Taxonomy" id="1215331"/>
    <lineage>
        <taxon>Eukaryota</taxon>
        <taxon>Fungi</taxon>
        <taxon>Dikarya</taxon>
        <taxon>Ascomycota</taxon>
        <taxon>Pezizomycotina</taxon>
        <taxon>Eurotiomycetes</taxon>
        <taxon>Eurotiomycetidae</taxon>
        <taxon>Onygenales</taxon>
        <taxon>Arthrodermataceae</taxon>
        <taxon>Trichophyton</taxon>
    </lineage>
</organism>
<evidence type="ECO:0000313" key="1">
    <source>
        <dbReference type="EMBL" id="EZF72560.1"/>
    </source>
</evidence>
<gene>
    <name evidence="1" type="ORF">H105_05380</name>
</gene>
<feature type="non-terminal residue" evidence="1">
    <location>
        <position position="1"/>
    </location>
</feature>
<name>A0A022XP77_TRISD</name>
<dbReference type="HOGENOM" id="CLU_2139552_0_0_1"/>
<dbReference type="AlphaFoldDB" id="A0A022XP77"/>
<keyword evidence="2" id="KW-1185">Reference proteome</keyword>
<dbReference type="Proteomes" id="UP000023623">
    <property type="component" value="Unassembled WGS sequence"/>
</dbReference>
<protein>
    <submittedName>
        <fullName evidence="1">Uncharacterized protein</fullName>
    </submittedName>
</protein>
<proteinExistence type="predicted"/>
<dbReference type="EMBL" id="KK208876">
    <property type="protein sequence ID" value="EZF72560.1"/>
    <property type="molecule type" value="Genomic_DNA"/>
</dbReference>
<reference evidence="1 2" key="1">
    <citation type="submission" date="2014-02" db="EMBL/GenBank/DDBJ databases">
        <title>The Genome Sequence of Trichophyton rubrum (morphotype soudanense) CBS 452.61.</title>
        <authorList>
            <consortium name="The Broad Institute Genomics Platform"/>
            <person name="Cuomo C.A."/>
            <person name="White T.C."/>
            <person name="Graser Y."/>
            <person name="Martinez-Rossi N."/>
            <person name="Heitman J."/>
            <person name="Young S.K."/>
            <person name="Zeng Q."/>
            <person name="Gargeya S."/>
            <person name="Abouelleil A."/>
            <person name="Alvarado L."/>
            <person name="Chapman S.B."/>
            <person name="Gainer-Dewar J."/>
            <person name="Goldberg J."/>
            <person name="Griggs A."/>
            <person name="Gujja S."/>
            <person name="Hansen M."/>
            <person name="Howarth C."/>
            <person name="Imamovic A."/>
            <person name="Larimer J."/>
            <person name="Martinez D."/>
            <person name="Murphy C."/>
            <person name="Pearson M.D."/>
            <person name="Persinoti G."/>
            <person name="Poon T."/>
            <person name="Priest M."/>
            <person name="Roberts A.D."/>
            <person name="Saif S."/>
            <person name="Shea T.D."/>
            <person name="Sykes S.N."/>
            <person name="Wortman J."/>
            <person name="Nusbaum C."/>
            <person name="Birren B."/>
        </authorList>
    </citation>
    <scope>NUCLEOTIDE SEQUENCE [LARGE SCALE GENOMIC DNA]</scope>
    <source>
        <strain evidence="1 2">CBS 452.61</strain>
    </source>
</reference>
<accession>A0A022XP77</accession>